<gene>
    <name evidence="2" type="ORF">LCGC14_1443110</name>
</gene>
<accession>A0A0F9JKP4</accession>
<organism evidence="2">
    <name type="scientific">marine sediment metagenome</name>
    <dbReference type="NCBI Taxonomy" id="412755"/>
    <lineage>
        <taxon>unclassified sequences</taxon>
        <taxon>metagenomes</taxon>
        <taxon>ecological metagenomes</taxon>
    </lineage>
</organism>
<sequence>MKKNWIFAVIYVVVVIPQAIIGIFTLGEEGVPDLTGLVPVESLVFDMIYLYILSPIIMMIFIQFFIIILSLGFYKLHLTVKLKKYDYFIYDDIEKQKESHFLVIIKRAVILGLLALSIGTFMYEIFDVDLLVSSDIAGTRTPIQQVSNSGLFILTFLILIMAPIWLLRDSGIMCKRRNINKERRQLPDIEGIYNYFESNITGYVGIGAIIS</sequence>
<name>A0A0F9JKP4_9ZZZZ</name>
<keyword evidence="1" id="KW-0472">Membrane</keyword>
<dbReference type="AlphaFoldDB" id="A0A0F9JKP4"/>
<feature type="transmembrane region" description="Helical" evidence="1">
    <location>
        <begin position="47"/>
        <end position="74"/>
    </location>
</feature>
<keyword evidence="1" id="KW-0812">Transmembrane</keyword>
<feature type="transmembrane region" description="Helical" evidence="1">
    <location>
        <begin position="5"/>
        <end position="27"/>
    </location>
</feature>
<feature type="transmembrane region" description="Helical" evidence="1">
    <location>
        <begin position="104"/>
        <end position="126"/>
    </location>
</feature>
<protein>
    <submittedName>
        <fullName evidence="2">Uncharacterized protein</fullName>
    </submittedName>
</protein>
<evidence type="ECO:0000256" key="1">
    <source>
        <dbReference type="SAM" id="Phobius"/>
    </source>
</evidence>
<evidence type="ECO:0000313" key="2">
    <source>
        <dbReference type="EMBL" id="KKM70198.1"/>
    </source>
</evidence>
<reference evidence="2" key="1">
    <citation type="journal article" date="2015" name="Nature">
        <title>Complex archaea that bridge the gap between prokaryotes and eukaryotes.</title>
        <authorList>
            <person name="Spang A."/>
            <person name="Saw J.H."/>
            <person name="Jorgensen S.L."/>
            <person name="Zaremba-Niedzwiedzka K."/>
            <person name="Martijn J."/>
            <person name="Lind A.E."/>
            <person name="van Eijk R."/>
            <person name="Schleper C."/>
            <person name="Guy L."/>
            <person name="Ettema T.J."/>
        </authorList>
    </citation>
    <scope>NUCLEOTIDE SEQUENCE</scope>
</reference>
<comment type="caution">
    <text evidence="2">The sequence shown here is derived from an EMBL/GenBank/DDBJ whole genome shotgun (WGS) entry which is preliminary data.</text>
</comment>
<dbReference type="EMBL" id="LAZR01009858">
    <property type="protein sequence ID" value="KKM70198.1"/>
    <property type="molecule type" value="Genomic_DNA"/>
</dbReference>
<proteinExistence type="predicted"/>
<keyword evidence="1" id="KW-1133">Transmembrane helix</keyword>
<feature type="transmembrane region" description="Helical" evidence="1">
    <location>
        <begin position="146"/>
        <end position="167"/>
    </location>
</feature>